<gene>
    <name evidence="1" type="ORF">N7505_008247</name>
</gene>
<sequence>MVIAIMIGRSTPEIVLESAKRTQVVIIGKWENNHLYLRSQPLIVGFDKLFLRPPSTPRERIHEILKRSESRIKINRPDRH</sequence>
<name>A0ABQ8WD37_PENCH</name>
<organism evidence="1 2">
    <name type="scientific">Penicillium chrysogenum</name>
    <name type="common">Penicillium notatum</name>
    <dbReference type="NCBI Taxonomy" id="5076"/>
    <lineage>
        <taxon>Eukaryota</taxon>
        <taxon>Fungi</taxon>
        <taxon>Dikarya</taxon>
        <taxon>Ascomycota</taxon>
        <taxon>Pezizomycotina</taxon>
        <taxon>Eurotiomycetes</taxon>
        <taxon>Eurotiomycetidae</taxon>
        <taxon>Eurotiales</taxon>
        <taxon>Aspergillaceae</taxon>
        <taxon>Penicillium</taxon>
        <taxon>Penicillium chrysogenum species complex</taxon>
    </lineage>
</organism>
<comment type="caution">
    <text evidence="1">The sequence shown here is derived from an EMBL/GenBank/DDBJ whole genome shotgun (WGS) entry which is preliminary data.</text>
</comment>
<dbReference type="EMBL" id="JAPVEB010000005">
    <property type="protein sequence ID" value="KAJ5264326.1"/>
    <property type="molecule type" value="Genomic_DNA"/>
</dbReference>
<evidence type="ECO:0000313" key="1">
    <source>
        <dbReference type="EMBL" id="KAJ5264326.1"/>
    </source>
</evidence>
<evidence type="ECO:0000313" key="2">
    <source>
        <dbReference type="Proteomes" id="UP001220256"/>
    </source>
</evidence>
<reference evidence="1 2" key="1">
    <citation type="journal article" date="2023" name="IMA Fungus">
        <title>Comparative genomic study of the Penicillium genus elucidates a diverse pangenome and 15 lateral gene transfer events.</title>
        <authorList>
            <person name="Petersen C."/>
            <person name="Sorensen T."/>
            <person name="Nielsen M.R."/>
            <person name="Sondergaard T.E."/>
            <person name="Sorensen J.L."/>
            <person name="Fitzpatrick D.A."/>
            <person name="Frisvad J.C."/>
            <person name="Nielsen K.L."/>
        </authorList>
    </citation>
    <scope>NUCLEOTIDE SEQUENCE [LARGE SCALE GENOMIC DNA]</scope>
    <source>
        <strain evidence="1 2">IBT 3361</strain>
    </source>
</reference>
<proteinExistence type="predicted"/>
<keyword evidence="2" id="KW-1185">Reference proteome</keyword>
<accession>A0ABQ8WD37</accession>
<evidence type="ECO:0008006" key="3">
    <source>
        <dbReference type="Google" id="ProtNLM"/>
    </source>
</evidence>
<protein>
    <recommendedName>
        <fullName evidence="3">UspA domain-containing protein</fullName>
    </recommendedName>
</protein>
<dbReference type="Proteomes" id="UP001220256">
    <property type="component" value="Unassembled WGS sequence"/>
</dbReference>